<name>A0A366XTH0_9BACI</name>
<reference evidence="1 2" key="1">
    <citation type="submission" date="2018-07" db="EMBL/GenBank/DDBJ databases">
        <title>Lottiidibacillus patelloidae gen. nov., sp. nov., isolated from the intestinal tract of a marine limpet and the reclassification of B. taeanensis BH030017T, B. algicola KMM 3737T and B. hwajinpoensis SW-72T as genus Lottiidibacillus.</title>
        <authorList>
            <person name="Liu R."/>
            <person name="Huang Z."/>
        </authorList>
    </citation>
    <scope>NUCLEOTIDE SEQUENCE [LARGE SCALE GENOMIC DNA]</scope>
    <source>
        <strain evidence="1 2">BH030017</strain>
    </source>
</reference>
<comment type="caution">
    <text evidence="1">The sequence shown here is derived from an EMBL/GenBank/DDBJ whole genome shotgun (WGS) entry which is preliminary data.</text>
</comment>
<proteinExistence type="predicted"/>
<keyword evidence="2" id="KW-1185">Reference proteome</keyword>
<gene>
    <name evidence="1" type="ORF">DS031_10630</name>
</gene>
<dbReference type="OrthoDB" id="2930539at2"/>
<organism evidence="1 2">
    <name type="scientific">Bacillus taeanensis</name>
    <dbReference type="NCBI Taxonomy" id="273032"/>
    <lineage>
        <taxon>Bacteria</taxon>
        <taxon>Bacillati</taxon>
        <taxon>Bacillota</taxon>
        <taxon>Bacilli</taxon>
        <taxon>Bacillales</taxon>
        <taxon>Bacillaceae</taxon>
        <taxon>Bacillus</taxon>
    </lineage>
</organism>
<accession>A0A366XTH0</accession>
<dbReference type="EMBL" id="QOCW01000009">
    <property type="protein sequence ID" value="RBW69670.1"/>
    <property type="molecule type" value="Genomic_DNA"/>
</dbReference>
<evidence type="ECO:0000313" key="1">
    <source>
        <dbReference type="EMBL" id="RBW69670.1"/>
    </source>
</evidence>
<sequence>MNKPIKTPLKGMVREALENKWAKQIAEWKKQGLSPAEIETSLDTYIEDLLRKARFSLAVDGFTIKEHHTKLVRKKLKGEISEAEFLEEALRLAKEKNNERS</sequence>
<evidence type="ECO:0000313" key="2">
    <source>
        <dbReference type="Proteomes" id="UP000253314"/>
    </source>
</evidence>
<protein>
    <submittedName>
        <fullName evidence="1">Uncharacterized protein</fullName>
    </submittedName>
</protein>
<dbReference type="Proteomes" id="UP000253314">
    <property type="component" value="Unassembled WGS sequence"/>
</dbReference>
<dbReference type="AlphaFoldDB" id="A0A366XTH0"/>